<dbReference type="EMBL" id="CP001351">
    <property type="protein sequence ID" value="ACL62817.1"/>
    <property type="molecule type" value="Genomic_DNA"/>
</dbReference>
<dbReference type="AlphaFoldDB" id="B8IXI5"/>
<dbReference type="InterPro" id="IPR001853">
    <property type="entry name" value="DSBA-like_thioredoxin_dom"/>
</dbReference>
<accession>B8IXI5</accession>
<sequence length="215" mass="23649">MDRIRIEFFHDVVCGWCFVLSPRLKRIAADLPVDIEHRCFVLQDSPAEMERVFGSLPRAKEVILGHWVQCAAADDIPGRINIEGMRRQSFAYPSGLAGTLACKSAERQGGSTAHGALFDRIQAAHLTENRNIADPRVLTDCAAAVGLDMARFEADMADPATRELVEQDRARARALAIRSIPSLVIGQRVISSTLPYHELRRRILACAASTPSVAC</sequence>
<dbReference type="Gene3D" id="3.40.30.10">
    <property type="entry name" value="Glutaredoxin"/>
    <property type="match status" value="1"/>
</dbReference>
<dbReference type="InterPro" id="IPR036249">
    <property type="entry name" value="Thioredoxin-like_sf"/>
</dbReference>
<evidence type="ECO:0000259" key="1">
    <source>
        <dbReference type="Pfam" id="PF01323"/>
    </source>
</evidence>
<dbReference type="SUPFAM" id="SSF52833">
    <property type="entry name" value="Thioredoxin-like"/>
    <property type="match status" value="1"/>
</dbReference>
<name>B8IXI5_METNO</name>
<dbReference type="KEGG" id="mno:Mnod_7778"/>
<geneLocation type="plasmid" evidence="2 3">
    <name>pMNOD02</name>
</geneLocation>
<feature type="domain" description="DSBA-like thioredoxin" evidence="1">
    <location>
        <begin position="6"/>
        <end position="202"/>
    </location>
</feature>
<keyword evidence="2" id="KW-0614">Plasmid</keyword>
<gene>
    <name evidence="2" type="ordered locus">Mnod_7778</name>
</gene>
<protein>
    <submittedName>
        <fullName evidence="2">DSBA oxidoreductase</fullName>
    </submittedName>
</protein>
<dbReference type="HOGENOM" id="CLU_102827_0_0_5"/>
<dbReference type="PANTHER" id="PTHR13887">
    <property type="entry name" value="GLUTATHIONE S-TRANSFERASE KAPPA"/>
    <property type="match status" value="1"/>
</dbReference>
<keyword evidence="3" id="KW-1185">Reference proteome</keyword>
<dbReference type="RefSeq" id="WP_012631023.1">
    <property type="nucleotide sequence ID" value="NC_011887.1"/>
</dbReference>
<dbReference type="GO" id="GO:0016491">
    <property type="term" value="F:oxidoreductase activity"/>
    <property type="evidence" value="ECO:0007669"/>
    <property type="project" value="InterPro"/>
</dbReference>
<proteinExistence type="predicted"/>
<dbReference type="Pfam" id="PF01323">
    <property type="entry name" value="DSBA"/>
    <property type="match status" value="1"/>
</dbReference>
<evidence type="ECO:0000313" key="3">
    <source>
        <dbReference type="Proteomes" id="UP000008207"/>
    </source>
</evidence>
<organism evidence="2 3">
    <name type="scientific">Methylobacterium nodulans (strain LMG 21967 / CNCM I-2342 / ORS 2060)</name>
    <dbReference type="NCBI Taxonomy" id="460265"/>
    <lineage>
        <taxon>Bacteria</taxon>
        <taxon>Pseudomonadati</taxon>
        <taxon>Pseudomonadota</taxon>
        <taxon>Alphaproteobacteria</taxon>
        <taxon>Hyphomicrobiales</taxon>
        <taxon>Methylobacteriaceae</taxon>
        <taxon>Methylobacterium</taxon>
    </lineage>
</organism>
<reference evidence="3" key="1">
    <citation type="submission" date="2009-01" db="EMBL/GenBank/DDBJ databases">
        <title>Complete sequence of plasmid 2 of Methylobacterium nodulans ORS 2060.</title>
        <authorList>
            <consortium name="US DOE Joint Genome Institute"/>
            <person name="Lucas S."/>
            <person name="Copeland A."/>
            <person name="Lapidus A."/>
            <person name="Glavina del Rio T."/>
            <person name="Dalin E."/>
            <person name="Tice H."/>
            <person name="Bruce D."/>
            <person name="Goodwin L."/>
            <person name="Pitluck S."/>
            <person name="Sims D."/>
            <person name="Brettin T."/>
            <person name="Detter J.C."/>
            <person name="Han C."/>
            <person name="Larimer F."/>
            <person name="Land M."/>
            <person name="Hauser L."/>
            <person name="Kyrpides N."/>
            <person name="Ivanova N."/>
            <person name="Marx C.J."/>
            <person name="Richardson P."/>
        </authorList>
    </citation>
    <scope>NUCLEOTIDE SEQUENCE [LARGE SCALE GENOMIC DNA]</scope>
    <source>
        <strain evidence="3">LMG 21967 / CNCM I-2342 / ORS 2060</strain>
        <plasmid evidence="3">Plasmid pMNOD02</plasmid>
    </source>
</reference>
<evidence type="ECO:0000313" key="2">
    <source>
        <dbReference type="EMBL" id="ACL62817.1"/>
    </source>
</evidence>
<dbReference type="Proteomes" id="UP000008207">
    <property type="component" value="Plasmid pMNOD02"/>
</dbReference>